<evidence type="ECO:0000313" key="6">
    <source>
        <dbReference type="Proteomes" id="UP000831537"/>
    </source>
</evidence>
<dbReference type="Gene3D" id="1.10.357.10">
    <property type="entry name" value="Tetracycline Repressor, domain 2"/>
    <property type="match status" value="1"/>
</dbReference>
<dbReference type="Proteomes" id="UP000831537">
    <property type="component" value="Chromosome"/>
</dbReference>
<sequence length="295" mass="34970">MMRKKDVEKEKHILVTSMHLFSTKSVNQISMQEIADVCGVSKGSLYMYFKSKEDLLLQILKYFFHNMEGQILVVESDHNLSDMEKFKKGLAIKMNHYVKNQEFYKLQSKDLSGYVNNIIYQYFRGHNTVQLKWFKKYIVKIYGQEIERYAVDGAFLLAAIIRHYMELIFWKHFSLDVDRLVDYAIIQLEFILKGMNENTMSPIMNESLWSLYLEEDNTEKKHPLKLLNKMKQQLEQQDISMEQKEEAKASINVIEQELTSIQPRKVILKGMLHNLATIDLLKEHHQKLQESLMME</sequence>
<dbReference type="PROSITE" id="PS50890">
    <property type="entry name" value="PUA"/>
    <property type="match status" value="1"/>
</dbReference>
<dbReference type="PRINTS" id="PR00455">
    <property type="entry name" value="HTHTETR"/>
</dbReference>
<dbReference type="PANTHER" id="PTHR43479">
    <property type="entry name" value="ACREF/ENVCD OPERON REPRESSOR-RELATED"/>
    <property type="match status" value="1"/>
</dbReference>
<evidence type="ECO:0000313" key="5">
    <source>
        <dbReference type="EMBL" id="UOQ84248.1"/>
    </source>
</evidence>
<dbReference type="InterPro" id="IPR009057">
    <property type="entry name" value="Homeodomain-like_sf"/>
</dbReference>
<keyword evidence="2 3" id="KW-0238">DNA-binding</keyword>
<organism evidence="5 6">
    <name type="scientific">Gracilibacillus salinarum</name>
    <dbReference type="NCBI Taxonomy" id="2932255"/>
    <lineage>
        <taxon>Bacteria</taxon>
        <taxon>Bacillati</taxon>
        <taxon>Bacillota</taxon>
        <taxon>Bacilli</taxon>
        <taxon>Bacillales</taxon>
        <taxon>Bacillaceae</taxon>
        <taxon>Gracilibacillus</taxon>
    </lineage>
</organism>
<keyword evidence="6" id="KW-1185">Reference proteome</keyword>
<gene>
    <name evidence="5" type="ORF">MUN87_16265</name>
</gene>
<dbReference type="InterPro" id="IPR050624">
    <property type="entry name" value="HTH-type_Tx_Regulator"/>
</dbReference>
<reference evidence="5 6" key="1">
    <citation type="submission" date="2022-04" db="EMBL/GenBank/DDBJ databases">
        <title>Gracilibacillus sp. isolated from saltern.</title>
        <authorList>
            <person name="Won M."/>
            <person name="Lee C.-M."/>
            <person name="Woen H.-Y."/>
            <person name="Kwon S.-W."/>
        </authorList>
    </citation>
    <scope>NUCLEOTIDE SEQUENCE [LARGE SCALE GENOMIC DNA]</scope>
    <source>
        <strain evidence="5 6">SSPM10-3</strain>
    </source>
</reference>
<proteinExistence type="predicted"/>
<feature type="domain" description="HTH tetR-type" evidence="4">
    <location>
        <begin position="7"/>
        <end position="67"/>
    </location>
</feature>
<feature type="DNA-binding region" description="H-T-H motif" evidence="3">
    <location>
        <begin position="30"/>
        <end position="49"/>
    </location>
</feature>
<evidence type="ECO:0000259" key="4">
    <source>
        <dbReference type="PROSITE" id="PS50977"/>
    </source>
</evidence>
<evidence type="ECO:0000256" key="2">
    <source>
        <dbReference type="ARBA" id="ARBA00023125"/>
    </source>
</evidence>
<dbReference type="PANTHER" id="PTHR43479:SF22">
    <property type="entry name" value="TRANSCRIPTIONAL REGULATOR, TETR FAMILY"/>
    <property type="match status" value="1"/>
</dbReference>
<evidence type="ECO:0000256" key="1">
    <source>
        <dbReference type="ARBA" id="ARBA00022491"/>
    </source>
</evidence>
<accession>A0ABY4GIR5</accession>
<dbReference type="SUPFAM" id="SSF46689">
    <property type="entry name" value="Homeodomain-like"/>
    <property type="match status" value="1"/>
</dbReference>
<dbReference type="InterPro" id="IPR023772">
    <property type="entry name" value="DNA-bd_HTH_TetR-type_CS"/>
</dbReference>
<dbReference type="Pfam" id="PF00440">
    <property type="entry name" value="TetR_N"/>
    <property type="match status" value="1"/>
</dbReference>
<keyword evidence="1" id="KW-0678">Repressor</keyword>
<dbReference type="PROSITE" id="PS01081">
    <property type="entry name" value="HTH_TETR_1"/>
    <property type="match status" value="1"/>
</dbReference>
<dbReference type="RefSeq" id="WP_244741725.1">
    <property type="nucleotide sequence ID" value="NZ_CP095071.1"/>
</dbReference>
<name>A0ABY4GIR5_9BACI</name>
<dbReference type="EMBL" id="CP095071">
    <property type="protein sequence ID" value="UOQ84248.1"/>
    <property type="molecule type" value="Genomic_DNA"/>
</dbReference>
<protein>
    <submittedName>
        <fullName evidence="5">TetR/AcrR family transcriptional regulator</fullName>
    </submittedName>
</protein>
<evidence type="ECO:0000256" key="3">
    <source>
        <dbReference type="PROSITE-ProRule" id="PRU00335"/>
    </source>
</evidence>
<dbReference type="InterPro" id="IPR001647">
    <property type="entry name" value="HTH_TetR"/>
</dbReference>
<dbReference type="PROSITE" id="PS50977">
    <property type="entry name" value="HTH_TETR_2"/>
    <property type="match status" value="1"/>
</dbReference>